<dbReference type="PROSITE" id="PS00144">
    <property type="entry name" value="ASN_GLN_ASE_1"/>
    <property type="match status" value="1"/>
</dbReference>
<dbReference type="InterPro" id="IPR037152">
    <property type="entry name" value="L-asparaginase_N_sf"/>
</dbReference>
<dbReference type="Pfam" id="PF00710">
    <property type="entry name" value="Asparaginase"/>
    <property type="match status" value="1"/>
</dbReference>
<dbReference type="SFLD" id="SFLDS00057">
    <property type="entry name" value="Glutaminase/Asparaginase"/>
    <property type="match status" value="1"/>
</dbReference>
<dbReference type="PROSITE" id="PS51732">
    <property type="entry name" value="ASN_GLN_ASE_3"/>
    <property type="match status" value="1"/>
</dbReference>
<protein>
    <recommendedName>
        <fullName evidence="2">asparaginase</fullName>
        <ecNumber evidence="2">3.5.1.1</ecNumber>
    </recommendedName>
</protein>
<dbReference type="FunFam" id="3.40.50.1170:FF:000001">
    <property type="entry name" value="L-asparaginase 2"/>
    <property type="match status" value="1"/>
</dbReference>
<evidence type="ECO:0000256" key="7">
    <source>
        <dbReference type="PROSITE-ProRule" id="PRU10100"/>
    </source>
</evidence>
<dbReference type="Proteomes" id="UP000824267">
    <property type="component" value="Unassembled WGS sequence"/>
</dbReference>
<dbReference type="Gene3D" id="3.40.50.1170">
    <property type="entry name" value="L-asparaginase, N-terminal domain"/>
    <property type="match status" value="1"/>
</dbReference>
<feature type="domain" description="L-asparaginase N-terminal" evidence="8">
    <location>
        <begin position="7"/>
        <end position="196"/>
    </location>
</feature>
<feature type="active site" evidence="7">
    <location>
        <position position="92"/>
    </location>
</feature>
<comment type="similarity">
    <text evidence="1">Belongs to the asparaginase 1 family.</text>
</comment>
<evidence type="ECO:0000256" key="3">
    <source>
        <dbReference type="ARBA" id="ARBA00022801"/>
    </source>
</evidence>
<feature type="binding site" evidence="5">
    <location>
        <begin position="92"/>
        <end position="93"/>
    </location>
    <ligand>
        <name>substrate</name>
    </ligand>
</feature>
<feature type="active site" description="O-isoaspartyl threonine intermediate" evidence="4">
    <location>
        <position position="16"/>
    </location>
</feature>
<dbReference type="NCBIfam" id="TIGR00519">
    <property type="entry name" value="asnASE_I"/>
    <property type="match status" value="1"/>
</dbReference>
<reference evidence="10" key="2">
    <citation type="submission" date="2021-04" db="EMBL/GenBank/DDBJ databases">
        <authorList>
            <person name="Gilroy R."/>
        </authorList>
    </citation>
    <scope>NUCLEOTIDE SEQUENCE</scope>
    <source>
        <strain evidence="10">Gambia16-930</strain>
    </source>
</reference>
<evidence type="ECO:0000313" key="11">
    <source>
        <dbReference type="Proteomes" id="UP000824267"/>
    </source>
</evidence>
<dbReference type="InterPro" id="IPR020827">
    <property type="entry name" value="Asparaginase/glutaminase_AS1"/>
</dbReference>
<dbReference type="InterPro" id="IPR027473">
    <property type="entry name" value="L-asparaginase_C"/>
</dbReference>
<gene>
    <name evidence="10" type="ORF">IAC47_07605</name>
</gene>
<dbReference type="InterPro" id="IPR006033">
    <property type="entry name" value="AsnA_fam"/>
</dbReference>
<evidence type="ECO:0000256" key="4">
    <source>
        <dbReference type="PIRSR" id="PIRSR001220-1"/>
    </source>
</evidence>
<reference evidence="10" key="1">
    <citation type="journal article" date="2021" name="PeerJ">
        <title>Extensive microbial diversity within the chicken gut microbiome revealed by metagenomics and culture.</title>
        <authorList>
            <person name="Gilroy R."/>
            <person name="Ravi A."/>
            <person name="Getino M."/>
            <person name="Pursley I."/>
            <person name="Horton D.L."/>
            <person name="Alikhan N.F."/>
            <person name="Baker D."/>
            <person name="Gharbi K."/>
            <person name="Hall N."/>
            <person name="Watson M."/>
            <person name="Adriaenssens E.M."/>
            <person name="Foster-Nyarko E."/>
            <person name="Jarju S."/>
            <person name="Secka A."/>
            <person name="Antonio M."/>
            <person name="Oren A."/>
            <person name="Chaudhuri R.R."/>
            <person name="La Ragione R."/>
            <person name="Hildebrand F."/>
            <person name="Pallen M.J."/>
        </authorList>
    </citation>
    <scope>NUCLEOTIDE SEQUENCE</scope>
    <source>
        <strain evidence="10">Gambia16-930</strain>
    </source>
</reference>
<proteinExistence type="inferred from homology"/>
<feature type="active site" evidence="6">
    <location>
        <position position="16"/>
    </location>
</feature>
<feature type="domain" description="Asparaginase/glutaminase C-terminal" evidence="9">
    <location>
        <begin position="214"/>
        <end position="329"/>
    </location>
</feature>
<dbReference type="AlphaFoldDB" id="A0A9D1RHB7"/>
<evidence type="ECO:0000256" key="2">
    <source>
        <dbReference type="ARBA" id="ARBA00012920"/>
    </source>
</evidence>
<evidence type="ECO:0000259" key="8">
    <source>
        <dbReference type="Pfam" id="PF00710"/>
    </source>
</evidence>
<keyword evidence="3" id="KW-0378">Hydrolase</keyword>
<dbReference type="InterPro" id="IPR027474">
    <property type="entry name" value="L-asparaginase_N"/>
</dbReference>
<dbReference type="PROSITE" id="PS00917">
    <property type="entry name" value="ASN_GLN_ASE_2"/>
    <property type="match status" value="1"/>
</dbReference>
<dbReference type="FunFam" id="3.40.50.40:FF:000001">
    <property type="entry name" value="L-asparaginase 1"/>
    <property type="match status" value="1"/>
</dbReference>
<accession>A0A9D1RHB7</accession>
<evidence type="ECO:0000313" key="10">
    <source>
        <dbReference type="EMBL" id="HIW88113.1"/>
    </source>
</evidence>
<evidence type="ECO:0000256" key="5">
    <source>
        <dbReference type="PIRSR" id="PIRSR001220-2"/>
    </source>
</evidence>
<dbReference type="GO" id="GO:0004067">
    <property type="term" value="F:asparaginase activity"/>
    <property type="evidence" value="ECO:0007669"/>
    <property type="project" value="UniProtKB-UniRule"/>
</dbReference>
<dbReference type="InterPro" id="IPR036152">
    <property type="entry name" value="Asp/glu_Ase-like_sf"/>
</dbReference>
<sequence length="340" mass="37945">MNMFMKRILVIYTGGTIGMVKDKTTGALHPFDMKKIYEALPVLKELECGIDTLQFDPIIDSSDMHSDVWLRLAKLIGEKYDLYDGFVILHGTDTMSYTASALSFLLENLSKPVIITGSQLPLGMIRTDGRENIISAVEIAANDEVPIPEVCIFFENKLFRGNRTTKINAEHFEAFYSGNYPSLAKVGINISYKRHLIRELPADRLRVYDRMCDQVAIIKVHPALRREHLETFLSIRDLKGVILETYGSGNAPTADWFINAVGNTISKGVIVLNVTQCKAGSVVMGHYQASTELLKMGVISGGDITTEAALAKLMFVLGNYDDRNEVERMLRSDLRGEITV</sequence>
<dbReference type="CDD" id="cd08963">
    <property type="entry name" value="L-asparaginase_I"/>
    <property type="match status" value="1"/>
</dbReference>
<dbReference type="EMBL" id="DXGG01000238">
    <property type="protein sequence ID" value="HIW88113.1"/>
    <property type="molecule type" value="Genomic_DNA"/>
</dbReference>
<dbReference type="PIRSF" id="PIRSF500176">
    <property type="entry name" value="L_ASNase"/>
    <property type="match status" value="1"/>
</dbReference>
<dbReference type="SMART" id="SM00870">
    <property type="entry name" value="Asparaginase"/>
    <property type="match status" value="1"/>
</dbReference>
<dbReference type="InterPro" id="IPR041725">
    <property type="entry name" value="L-asparaginase_I"/>
</dbReference>
<organism evidence="10 11">
    <name type="scientific">Candidatus Onthomorpha intestinigallinarum</name>
    <dbReference type="NCBI Taxonomy" id="2840880"/>
    <lineage>
        <taxon>Bacteria</taxon>
        <taxon>Pseudomonadati</taxon>
        <taxon>Bacteroidota</taxon>
        <taxon>Bacteroidia</taxon>
        <taxon>Bacteroidales</taxon>
        <taxon>Candidatus Onthomorpha</taxon>
    </lineage>
</organism>
<dbReference type="PIRSF" id="PIRSF001220">
    <property type="entry name" value="L-ASNase_gatD"/>
    <property type="match status" value="1"/>
</dbReference>
<dbReference type="InterPro" id="IPR027475">
    <property type="entry name" value="Asparaginase/glutaminase_AS2"/>
</dbReference>
<comment type="caution">
    <text evidence="10">The sequence shown here is derived from an EMBL/GenBank/DDBJ whole genome shotgun (WGS) entry which is preliminary data.</text>
</comment>
<evidence type="ECO:0000256" key="6">
    <source>
        <dbReference type="PROSITE-ProRule" id="PRU10099"/>
    </source>
</evidence>
<name>A0A9D1RHB7_9BACT</name>
<evidence type="ECO:0000256" key="1">
    <source>
        <dbReference type="ARBA" id="ARBA00010518"/>
    </source>
</evidence>
<dbReference type="InterPro" id="IPR006034">
    <property type="entry name" value="Asparaginase/glutaminase-like"/>
</dbReference>
<dbReference type="SUPFAM" id="SSF53774">
    <property type="entry name" value="Glutaminase/Asparaginase"/>
    <property type="match status" value="1"/>
</dbReference>
<feature type="binding site" evidence="5">
    <location>
        <position position="61"/>
    </location>
    <ligand>
        <name>substrate</name>
    </ligand>
</feature>
<dbReference type="Gene3D" id="3.40.50.40">
    <property type="match status" value="1"/>
</dbReference>
<dbReference type="GO" id="GO:0009066">
    <property type="term" value="P:aspartate family amino acid metabolic process"/>
    <property type="evidence" value="ECO:0007669"/>
    <property type="project" value="UniProtKB-ARBA"/>
</dbReference>
<dbReference type="PRINTS" id="PR00139">
    <property type="entry name" value="ASNGLNASE"/>
</dbReference>
<dbReference type="PANTHER" id="PTHR11707:SF28">
    <property type="entry name" value="60 KDA LYSOPHOSPHOLIPASE"/>
    <property type="match status" value="1"/>
</dbReference>
<dbReference type="Pfam" id="PF17763">
    <property type="entry name" value="Asparaginase_C"/>
    <property type="match status" value="1"/>
</dbReference>
<dbReference type="PANTHER" id="PTHR11707">
    <property type="entry name" value="L-ASPARAGINASE"/>
    <property type="match status" value="1"/>
</dbReference>
<dbReference type="EC" id="3.5.1.1" evidence="2"/>
<evidence type="ECO:0000259" key="9">
    <source>
        <dbReference type="Pfam" id="PF17763"/>
    </source>
</evidence>
<dbReference type="InterPro" id="IPR040919">
    <property type="entry name" value="Asparaginase_C"/>
</dbReference>